<dbReference type="InterPro" id="IPR004398">
    <property type="entry name" value="RNA_MeTrfase_RsmD"/>
</dbReference>
<dbReference type="CDD" id="cd02440">
    <property type="entry name" value="AdoMet_MTases"/>
    <property type="match status" value="1"/>
</dbReference>
<dbReference type="AlphaFoldDB" id="A0A1L8QXJ7"/>
<dbReference type="RefSeq" id="WP_071873710.1">
    <property type="nucleotide sequence ID" value="NZ_JBHSHF010000002.1"/>
</dbReference>
<dbReference type="Pfam" id="PF03602">
    <property type="entry name" value="Cons_hypoth95"/>
    <property type="match status" value="1"/>
</dbReference>
<dbReference type="PIRSF" id="PIRSF004553">
    <property type="entry name" value="CHP00095"/>
    <property type="match status" value="1"/>
</dbReference>
<dbReference type="PANTHER" id="PTHR43542">
    <property type="entry name" value="METHYLTRANSFERASE"/>
    <property type="match status" value="1"/>
</dbReference>
<dbReference type="GO" id="GO:0008168">
    <property type="term" value="F:methyltransferase activity"/>
    <property type="evidence" value="ECO:0007669"/>
    <property type="project" value="UniProtKB-KW"/>
</dbReference>
<dbReference type="InterPro" id="IPR029063">
    <property type="entry name" value="SAM-dependent_MTases_sf"/>
</dbReference>
<dbReference type="STRING" id="328396.RU93_GL000157"/>
<evidence type="ECO:0000313" key="5">
    <source>
        <dbReference type="Proteomes" id="UP000182149"/>
    </source>
</evidence>
<dbReference type="OrthoDB" id="9803017at2"/>
<evidence type="ECO:0000313" key="4">
    <source>
        <dbReference type="EMBL" id="OJG12227.1"/>
    </source>
</evidence>
<dbReference type="PROSITE" id="PS00092">
    <property type="entry name" value="N6_MTASE"/>
    <property type="match status" value="1"/>
</dbReference>
<name>A0A1L8QXJ7_9ENTE</name>
<protein>
    <submittedName>
        <fullName evidence="4">RsmD family RNA methyltransferase</fullName>
    </submittedName>
</protein>
<dbReference type="InterPro" id="IPR002052">
    <property type="entry name" value="DNA_methylase_N6_adenine_CS"/>
</dbReference>
<proteinExistence type="predicted"/>
<reference evidence="4 5" key="1">
    <citation type="submission" date="2014-12" db="EMBL/GenBank/DDBJ databases">
        <title>Draft genome sequences of 29 type strains of Enterococci.</title>
        <authorList>
            <person name="Zhong Z."/>
            <person name="Sun Z."/>
            <person name="Liu W."/>
            <person name="Zhang W."/>
            <person name="Zhang H."/>
        </authorList>
    </citation>
    <scope>NUCLEOTIDE SEQUENCE [LARGE SCALE GENOMIC DNA]</scope>
    <source>
        <strain evidence="4 5">DSM 17690</strain>
    </source>
</reference>
<feature type="region of interest" description="Disordered" evidence="3">
    <location>
        <begin position="1"/>
        <end position="24"/>
    </location>
</feature>
<dbReference type="Gene3D" id="3.40.50.150">
    <property type="entry name" value="Vaccinia Virus protein VP39"/>
    <property type="match status" value="1"/>
</dbReference>
<keyword evidence="2 4" id="KW-0808">Transferase</keyword>
<evidence type="ECO:0000256" key="1">
    <source>
        <dbReference type="ARBA" id="ARBA00022603"/>
    </source>
</evidence>
<dbReference type="Proteomes" id="UP000182149">
    <property type="component" value="Unassembled WGS sequence"/>
</dbReference>
<organism evidence="4 5">
    <name type="scientific">Enterococcus aquimarinus</name>
    <dbReference type="NCBI Taxonomy" id="328396"/>
    <lineage>
        <taxon>Bacteria</taxon>
        <taxon>Bacillati</taxon>
        <taxon>Bacillota</taxon>
        <taxon>Bacilli</taxon>
        <taxon>Lactobacillales</taxon>
        <taxon>Enterococcaceae</taxon>
        <taxon>Enterococcus</taxon>
    </lineage>
</organism>
<evidence type="ECO:0000256" key="2">
    <source>
        <dbReference type="ARBA" id="ARBA00022679"/>
    </source>
</evidence>
<dbReference type="SUPFAM" id="SSF53335">
    <property type="entry name" value="S-adenosyl-L-methionine-dependent methyltransferases"/>
    <property type="match status" value="1"/>
</dbReference>
<gene>
    <name evidence="4" type="ORF">RU93_GL000157</name>
</gene>
<keyword evidence="1 4" id="KW-0489">Methyltransferase</keyword>
<dbReference type="NCBIfam" id="TIGR00095">
    <property type="entry name" value="16S rRNA (guanine(966)-N(2))-methyltransferase RsmD"/>
    <property type="match status" value="1"/>
</dbReference>
<dbReference type="GO" id="GO:0003676">
    <property type="term" value="F:nucleic acid binding"/>
    <property type="evidence" value="ECO:0007669"/>
    <property type="project" value="InterPro"/>
</dbReference>
<dbReference type="PANTHER" id="PTHR43542:SF1">
    <property type="entry name" value="METHYLTRANSFERASE"/>
    <property type="match status" value="1"/>
</dbReference>
<dbReference type="GO" id="GO:0031167">
    <property type="term" value="P:rRNA methylation"/>
    <property type="evidence" value="ECO:0007669"/>
    <property type="project" value="InterPro"/>
</dbReference>
<comment type="caution">
    <text evidence="4">The sequence shown here is derived from an EMBL/GenBank/DDBJ whole genome shotgun (WGS) entry which is preliminary data.</text>
</comment>
<sequence>MRVISGNYRGRKLKSLNGDNTRPTSDKVKESIFNMIGPYFDGGTVLDLFSGSGSLAIEAVSRGMDYAICVDRHYQAIKVIQENIAITKEPNKFAAIKGDANKLLHRFAAEQNVFDLVFLDPPYADQAIVDQLTQMLKLGLLTKDARIVCETDKKVILPETIGTLQQTRHQVYGFSAVTIYRNEE</sequence>
<keyword evidence="5" id="KW-1185">Reference proteome</keyword>
<dbReference type="EMBL" id="JXKD01000001">
    <property type="protein sequence ID" value="OJG12227.1"/>
    <property type="molecule type" value="Genomic_DNA"/>
</dbReference>
<accession>A0A1L8QXJ7</accession>
<evidence type="ECO:0000256" key="3">
    <source>
        <dbReference type="SAM" id="MobiDB-lite"/>
    </source>
</evidence>